<sequence>MKKISEKYNEACIKVFDMLKLLSKGTAYYSDIIELFNPDENNPTAGAHVILNKYLNTLKIFGINIYKSKNIYHLQNSFYSLNLDKNDIKMLQLLKTSGLILSNTKQKEQFDNFVHDVEMRLTSTSRELLNSTNDSDNLRRSEYFTKYRDLISKCEGYCNDNSKLEISFYADSKEYKLICTPKDITFINQNIYLSVFNHLSRQIFDIPIDKITAIKQMPVLSATREAPMTVVYKIRNNLAKAYRLREWETTDGKIDEDGWLTIVNNNENFDVLIKRLMRYDVCCQVVSPKNFRERMLSTIDETLANYE</sequence>
<evidence type="ECO:0000313" key="2">
    <source>
        <dbReference type="EMBL" id="HIS82595.1"/>
    </source>
</evidence>
<accession>A0A9D1FV59</accession>
<dbReference type="Pfam" id="PF25583">
    <property type="entry name" value="WCX"/>
    <property type="match status" value="1"/>
</dbReference>
<feature type="domain" description="WCX" evidence="1">
    <location>
        <begin position="239"/>
        <end position="302"/>
    </location>
</feature>
<dbReference type="AlphaFoldDB" id="A0A9D1FV59"/>
<evidence type="ECO:0000259" key="1">
    <source>
        <dbReference type="Pfam" id="PF25583"/>
    </source>
</evidence>
<organism evidence="2 3">
    <name type="scientific">Candidatus Scatenecus faecavium</name>
    <dbReference type="NCBI Taxonomy" id="2840915"/>
    <lineage>
        <taxon>Bacteria</taxon>
        <taxon>Candidatus Scatenecus</taxon>
    </lineage>
</organism>
<reference evidence="2" key="2">
    <citation type="journal article" date="2021" name="PeerJ">
        <title>Extensive microbial diversity within the chicken gut microbiome revealed by metagenomics and culture.</title>
        <authorList>
            <person name="Gilroy R."/>
            <person name="Ravi A."/>
            <person name="Getino M."/>
            <person name="Pursley I."/>
            <person name="Horton D.L."/>
            <person name="Alikhan N.F."/>
            <person name="Baker D."/>
            <person name="Gharbi K."/>
            <person name="Hall N."/>
            <person name="Watson M."/>
            <person name="Adriaenssens E.M."/>
            <person name="Foster-Nyarko E."/>
            <person name="Jarju S."/>
            <person name="Secka A."/>
            <person name="Antonio M."/>
            <person name="Oren A."/>
            <person name="Chaudhuri R.R."/>
            <person name="La Ragione R."/>
            <person name="Hildebrand F."/>
            <person name="Pallen M.J."/>
        </authorList>
    </citation>
    <scope>NUCLEOTIDE SEQUENCE</scope>
    <source>
        <strain evidence="2">CHK152-2994</strain>
    </source>
</reference>
<dbReference type="Proteomes" id="UP000824139">
    <property type="component" value="Unassembled WGS sequence"/>
</dbReference>
<protein>
    <submittedName>
        <fullName evidence="2">WYL domain-containing protein</fullName>
    </submittedName>
</protein>
<proteinExistence type="predicted"/>
<reference evidence="2" key="1">
    <citation type="submission" date="2020-10" db="EMBL/GenBank/DDBJ databases">
        <authorList>
            <person name="Gilroy R."/>
        </authorList>
    </citation>
    <scope>NUCLEOTIDE SEQUENCE</scope>
    <source>
        <strain evidence="2">CHK152-2994</strain>
    </source>
</reference>
<comment type="caution">
    <text evidence="2">The sequence shown here is derived from an EMBL/GenBank/DDBJ whole genome shotgun (WGS) entry which is preliminary data.</text>
</comment>
<gene>
    <name evidence="2" type="ORF">IAD41_03185</name>
</gene>
<evidence type="ECO:0000313" key="3">
    <source>
        <dbReference type="Proteomes" id="UP000824139"/>
    </source>
</evidence>
<dbReference type="InterPro" id="IPR057727">
    <property type="entry name" value="WCX_dom"/>
</dbReference>
<dbReference type="EMBL" id="DVJO01000068">
    <property type="protein sequence ID" value="HIS82595.1"/>
    <property type="molecule type" value="Genomic_DNA"/>
</dbReference>
<name>A0A9D1FV59_9BACT</name>